<evidence type="ECO:0008006" key="3">
    <source>
        <dbReference type="Google" id="ProtNLM"/>
    </source>
</evidence>
<comment type="caution">
    <text evidence="1">The sequence shown here is derived from an EMBL/GenBank/DDBJ whole genome shotgun (WGS) entry which is preliminary data.</text>
</comment>
<gene>
    <name evidence="1" type="ORF">B9N49_06520</name>
</gene>
<dbReference type="AlphaFoldDB" id="A0A233V337"/>
<dbReference type="EMBL" id="NDYC01000031">
    <property type="protein sequence ID" value="OXZ26815.1"/>
    <property type="molecule type" value="Genomic_DNA"/>
</dbReference>
<protein>
    <recommendedName>
        <fullName evidence="3">DUF4367 domain-containing protein</fullName>
    </recommendedName>
</protein>
<sequence length="236" mass="26904">MKNNNGRKKSTKKLTIALCMVIFAIVFSSKVYAVKLVNEQSKVNELELPELDSMKITKQIKNRGKTIKSQSTSRENYKQIQEQLGVSLLNSELSKDDKYMISDVETDNKDYAIIKCDNYILGDTSNYSYNEEDGFYSYDEGNLYKSPISIQADIILSETQLNNVWTTDYLGMYGFVEQFVSEQGYKVNLIETKNDGNQPQNFVSKKIAVFVADGIRYTLTGKTTVDNMKQIVNSMK</sequence>
<proteinExistence type="predicted"/>
<dbReference type="Proteomes" id="UP000215413">
    <property type="component" value="Unassembled WGS sequence"/>
</dbReference>
<name>A0A233V337_FINMA</name>
<organism evidence="1 2">
    <name type="scientific">Finegoldia magna</name>
    <name type="common">Peptostreptococcus magnus</name>
    <dbReference type="NCBI Taxonomy" id="1260"/>
    <lineage>
        <taxon>Bacteria</taxon>
        <taxon>Bacillati</taxon>
        <taxon>Bacillota</taxon>
        <taxon>Tissierellia</taxon>
        <taxon>Tissierellales</taxon>
        <taxon>Peptoniphilaceae</taxon>
        <taxon>Finegoldia</taxon>
    </lineage>
</organism>
<dbReference type="RefSeq" id="WP_002835089.1">
    <property type="nucleotide sequence ID" value="NZ_NDYC01000031.1"/>
</dbReference>
<reference evidence="2" key="1">
    <citation type="submission" date="2017-04" db="EMBL/GenBank/DDBJ databases">
        <title>Finegoldia magna isolated from orthopedic joint implant-associated infections.</title>
        <authorList>
            <person name="Bjorklund S."/>
            <person name="Bruggemann H."/>
            <person name="Jensen A."/>
            <person name="Hellmark B."/>
            <person name="Soderquist B."/>
        </authorList>
    </citation>
    <scope>NUCLEOTIDE SEQUENCE [LARGE SCALE GENOMIC DNA]</scope>
    <source>
        <strain evidence="2">CCUG 54800</strain>
    </source>
</reference>
<accession>A0A233V337</accession>
<evidence type="ECO:0000313" key="1">
    <source>
        <dbReference type="EMBL" id="OXZ26815.1"/>
    </source>
</evidence>
<evidence type="ECO:0000313" key="2">
    <source>
        <dbReference type="Proteomes" id="UP000215413"/>
    </source>
</evidence>